<dbReference type="HOGENOM" id="CLU_2904018_0_0_1"/>
<dbReference type="Proteomes" id="UP000054466">
    <property type="component" value="Unassembled WGS sequence"/>
</dbReference>
<gene>
    <name evidence="1" type="ORF">PV07_10941</name>
</gene>
<sequence length="62" mass="7289">MPEERPAECDAAIFERLQQTCFKHQETWKKWLPYYGVTKVEEVKFHVAGVVKNDNPFSCEIS</sequence>
<dbReference type="OrthoDB" id="3557612at2759"/>
<dbReference type="AlphaFoldDB" id="A0A0D1Z4X8"/>
<evidence type="ECO:0000313" key="2">
    <source>
        <dbReference type="Proteomes" id="UP000054466"/>
    </source>
</evidence>
<reference evidence="1 2" key="1">
    <citation type="submission" date="2015-01" db="EMBL/GenBank/DDBJ databases">
        <title>The Genome Sequence of Cladophialophora immunda CBS83496.</title>
        <authorList>
            <consortium name="The Broad Institute Genomics Platform"/>
            <person name="Cuomo C."/>
            <person name="de Hoog S."/>
            <person name="Gorbushina A."/>
            <person name="Stielow B."/>
            <person name="Teixiera M."/>
            <person name="Abouelleil A."/>
            <person name="Chapman S.B."/>
            <person name="Priest M."/>
            <person name="Young S.K."/>
            <person name="Wortman J."/>
            <person name="Nusbaum C."/>
            <person name="Birren B."/>
        </authorList>
    </citation>
    <scope>NUCLEOTIDE SEQUENCE [LARGE SCALE GENOMIC DNA]</scope>
    <source>
        <strain evidence="1 2">CBS 83496</strain>
    </source>
</reference>
<dbReference type="VEuPathDB" id="FungiDB:PV07_10941"/>
<protein>
    <submittedName>
        <fullName evidence="1">Uncharacterized protein</fullName>
    </submittedName>
</protein>
<dbReference type="RefSeq" id="XP_016242882.1">
    <property type="nucleotide sequence ID" value="XM_016398320.1"/>
</dbReference>
<evidence type="ECO:0000313" key="1">
    <source>
        <dbReference type="EMBL" id="KIW22666.1"/>
    </source>
</evidence>
<organism evidence="1 2">
    <name type="scientific">Cladophialophora immunda</name>
    <dbReference type="NCBI Taxonomy" id="569365"/>
    <lineage>
        <taxon>Eukaryota</taxon>
        <taxon>Fungi</taxon>
        <taxon>Dikarya</taxon>
        <taxon>Ascomycota</taxon>
        <taxon>Pezizomycotina</taxon>
        <taxon>Eurotiomycetes</taxon>
        <taxon>Chaetothyriomycetidae</taxon>
        <taxon>Chaetothyriales</taxon>
        <taxon>Herpotrichiellaceae</taxon>
        <taxon>Cladophialophora</taxon>
    </lineage>
</organism>
<keyword evidence="2" id="KW-1185">Reference proteome</keyword>
<dbReference type="GeneID" id="27350135"/>
<proteinExistence type="predicted"/>
<accession>A0A0D1Z4X8</accession>
<name>A0A0D1Z4X8_9EURO</name>
<dbReference type="EMBL" id="KN847046">
    <property type="protein sequence ID" value="KIW22666.1"/>
    <property type="molecule type" value="Genomic_DNA"/>
</dbReference>